<gene>
    <name evidence="2" type="ORF">DWV78_08880</name>
</gene>
<comment type="caution">
    <text evidence="2">The sequence shown here is derived from an EMBL/GenBank/DDBJ whole genome shotgun (WGS) entry which is preliminary data.</text>
</comment>
<organism evidence="2 3">
    <name type="scientific">Agathobacter rectalis</name>
    <dbReference type="NCBI Taxonomy" id="39491"/>
    <lineage>
        <taxon>Bacteria</taxon>
        <taxon>Bacillati</taxon>
        <taxon>Bacillota</taxon>
        <taxon>Clostridia</taxon>
        <taxon>Lachnospirales</taxon>
        <taxon>Lachnospiraceae</taxon>
        <taxon>Agathobacter</taxon>
    </lineage>
</organism>
<dbReference type="AlphaFoldDB" id="A0A413BFS8"/>
<dbReference type="Gene3D" id="1.10.260.40">
    <property type="entry name" value="lambda repressor-like DNA-binding domains"/>
    <property type="match status" value="1"/>
</dbReference>
<dbReference type="Pfam" id="PF01381">
    <property type="entry name" value="HTH_3"/>
    <property type="match status" value="1"/>
</dbReference>
<dbReference type="GO" id="GO:0003677">
    <property type="term" value="F:DNA binding"/>
    <property type="evidence" value="ECO:0007669"/>
    <property type="project" value="InterPro"/>
</dbReference>
<evidence type="ECO:0000313" key="2">
    <source>
        <dbReference type="EMBL" id="RGW39585.1"/>
    </source>
</evidence>
<dbReference type="RefSeq" id="WP_151198835.1">
    <property type="nucleotide sequence ID" value="NZ_JBDGCD010000007.1"/>
</dbReference>
<proteinExistence type="predicted"/>
<reference evidence="2 3" key="1">
    <citation type="submission" date="2018-08" db="EMBL/GenBank/DDBJ databases">
        <title>A genome reference for cultivated species of the human gut microbiota.</title>
        <authorList>
            <person name="Zou Y."/>
            <person name="Xue W."/>
            <person name="Luo G."/>
        </authorList>
    </citation>
    <scope>NUCLEOTIDE SEQUENCE [LARGE SCALE GENOMIC DNA]</scope>
    <source>
        <strain evidence="2 3">AF12-8</strain>
    </source>
</reference>
<dbReference type="PROSITE" id="PS50943">
    <property type="entry name" value="HTH_CROC1"/>
    <property type="match status" value="1"/>
</dbReference>
<dbReference type="CDD" id="cd00093">
    <property type="entry name" value="HTH_XRE"/>
    <property type="match status" value="1"/>
</dbReference>
<accession>A0A413BFS8</accession>
<dbReference type="EMBL" id="QSAE01000025">
    <property type="protein sequence ID" value="RGW39585.1"/>
    <property type="molecule type" value="Genomic_DNA"/>
</dbReference>
<name>A0A413BFS8_9FIRM</name>
<dbReference type="InterPro" id="IPR001387">
    <property type="entry name" value="Cro/C1-type_HTH"/>
</dbReference>
<evidence type="ECO:0000313" key="3">
    <source>
        <dbReference type="Proteomes" id="UP000286581"/>
    </source>
</evidence>
<sequence>MNIYESLRQNKRKNDNLMENGMTQKELVDKINEVIIGKKINRSVISRIENGSQSPTPEQLVAYSKVFNVSVDYILDNVSPKSKTESIKSIADYLNLSDDTIEKIFNLSSERKKIFDKMISRYGLLLVLGEIRNLLGYNYLRPHLTLKFDEKCKMASGAEIDQFLNNAINDSTVSRFFNESANVYLKGVIENTVNDEELKEYFGEIDKKSKIQAPLSAEFLPKLGQKESDT</sequence>
<dbReference type="SMART" id="SM00530">
    <property type="entry name" value="HTH_XRE"/>
    <property type="match status" value="1"/>
</dbReference>
<dbReference type="SUPFAM" id="SSF47413">
    <property type="entry name" value="lambda repressor-like DNA-binding domains"/>
    <property type="match status" value="1"/>
</dbReference>
<evidence type="ECO:0000259" key="1">
    <source>
        <dbReference type="PROSITE" id="PS50943"/>
    </source>
</evidence>
<protein>
    <submittedName>
        <fullName evidence="2">XRE family transcriptional regulator</fullName>
    </submittedName>
</protein>
<feature type="domain" description="HTH cro/C1-type" evidence="1">
    <location>
        <begin position="19"/>
        <end position="74"/>
    </location>
</feature>
<dbReference type="InterPro" id="IPR010982">
    <property type="entry name" value="Lambda_DNA-bd_dom_sf"/>
</dbReference>
<dbReference type="Proteomes" id="UP000286581">
    <property type="component" value="Unassembled WGS sequence"/>
</dbReference>